<keyword evidence="2" id="KW-1185">Reference proteome</keyword>
<dbReference type="eggNOG" id="ENOG502ZA5V">
    <property type="taxonomic scope" value="Bacteria"/>
</dbReference>
<dbReference type="RefSeq" id="WP_008586227.1">
    <property type="nucleotide sequence ID" value="NZ_CP007035.1"/>
</dbReference>
<dbReference type="HOGENOM" id="CLU_363240_0_0_10"/>
<evidence type="ECO:0000313" key="2">
    <source>
        <dbReference type="Proteomes" id="UP000003586"/>
    </source>
</evidence>
<protein>
    <submittedName>
        <fullName evidence="1">Uncharacterized protein</fullName>
    </submittedName>
</protein>
<name>W0F3V9_9BACT</name>
<accession>W0F3V9</accession>
<organism evidence="1 2">
    <name type="scientific">Niabella soli DSM 19437</name>
    <dbReference type="NCBI Taxonomy" id="929713"/>
    <lineage>
        <taxon>Bacteria</taxon>
        <taxon>Pseudomonadati</taxon>
        <taxon>Bacteroidota</taxon>
        <taxon>Chitinophagia</taxon>
        <taxon>Chitinophagales</taxon>
        <taxon>Chitinophagaceae</taxon>
        <taxon>Niabella</taxon>
    </lineage>
</organism>
<dbReference type="OrthoDB" id="9178337at2"/>
<dbReference type="STRING" id="929713.NIASO_13255"/>
<sequence>MIISMQGNWTVAVKEKFASFPQRFIITGAISGNGVYTGDPSTPAVYVTGALWSIAIQNDPGSGFQLSDTRIKFPTMAGTNYSFDIESNDAGGDGDFNDLVLTCTTPAATDDFIIYGNVSLYSGLCRFNPCRPRYLVIDTYSQLLKALENDRLRAILTKYYPERIPHIKLPNPPDPPPYFTPMVINVLGEEQIPEKAANLFRQTTNLKENSRARAAVTETALADTSFVKRVTYSKSPAGSAAITSQERAALSKIIDGIRPTCHIEAAQHFTLSFAEYDRTPSELAGGSYTGNGPHTNLGSAITDINGNYIFRFKQTLSELVNEILHDVAPGENYLVQALPDVIVKITDSLHPSDTVFESAPYFNIQHLKQIDICLPKEKVPPTSLCFNGNLIGSLGNVFIGGAQNSNASFAQLERLGYNNHLRPDGKITVHNNQAGFGVDCAAWAGLVDVKGCMYNLKRSNSDPLIERYTIRYSSDGVNWQFVQQDYSHPRFSKRFLPNYSGDPVGPFFHTVNVPNVGGAGSSAQNVPTYINIQKQVYFDGIDWEFSNLDRYMQLNTGLYDGSNNTPGTVYFLVEGYDAADNVVSGARDLIALYIHNRAMDYGINSVQFTAPIENLPCGLYKMTDAEMNTPLNIQFIAKDDWGFVNAYGLSIGKCPSPIEVDITAPSILAGTVTNGVLKDGTNASNIDDMTINDTAGCPGYTGTSDDFGTSGLVTVTLQPAATMGGWLRATEQFGVISVGLSASIRKTNGYNSGVDNPSPVSASFYIERK</sequence>
<dbReference type="Proteomes" id="UP000003586">
    <property type="component" value="Chromosome"/>
</dbReference>
<proteinExistence type="predicted"/>
<dbReference type="KEGG" id="nso:NIASO_13255"/>
<dbReference type="AlphaFoldDB" id="W0F3V9"/>
<gene>
    <name evidence="1" type="ORF">NIASO_13255</name>
</gene>
<evidence type="ECO:0000313" key="1">
    <source>
        <dbReference type="EMBL" id="AHF17730.1"/>
    </source>
</evidence>
<reference evidence="1 2" key="1">
    <citation type="submission" date="2013-12" db="EMBL/GenBank/DDBJ databases">
        <authorList>
            <consortium name="DOE Joint Genome Institute"/>
            <person name="Eisen J."/>
            <person name="Huntemann M."/>
            <person name="Han J."/>
            <person name="Chen A."/>
            <person name="Kyrpides N."/>
            <person name="Mavromatis K."/>
            <person name="Markowitz V."/>
            <person name="Palaniappan K."/>
            <person name="Ivanova N."/>
            <person name="Schaumberg A."/>
            <person name="Pati A."/>
            <person name="Liolios K."/>
            <person name="Nordberg H.P."/>
            <person name="Cantor M.N."/>
            <person name="Hua S.X."/>
            <person name="Woyke T."/>
        </authorList>
    </citation>
    <scope>NUCLEOTIDE SEQUENCE [LARGE SCALE GENOMIC DNA]</scope>
    <source>
        <strain evidence="2">DSM 19437</strain>
    </source>
</reference>
<dbReference type="EMBL" id="CP007035">
    <property type="protein sequence ID" value="AHF17730.1"/>
    <property type="molecule type" value="Genomic_DNA"/>
</dbReference>